<dbReference type="AlphaFoldDB" id="A0A9E2KDF1"/>
<evidence type="ECO:0000313" key="2">
    <source>
        <dbReference type="Proteomes" id="UP000824229"/>
    </source>
</evidence>
<comment type="caution">
    <text evidence="1">The sequence shown here is derived from an EMBL/GenBank/DDBJ whole genome shotgun (WGS) entry which is preliminary data.</text>
</comment>
<sequence>TEFKIHDDYYMNYGVESISVDTIYMGVFTEEKNDVSMNQIELKDYKVNHFDEYLKDSYEMIQSYWRK</sequence>
<gene>
    <name evidence="1" type="ORF">H9872_10245</name>
</gene>
<feature type="non-terminal residue" evidence="1">
    <location>
        <position position="1"/>
    </location>
</feature>
<organism evidence="1 2">
    <name type="scientific">Candidatus Cellulosilyticum pullistercoris</name>
    <dbReference type="NCBI Taxonomy" id="2838521"/>
    <lineage>
        <taxon>Bacteria</taxon>
        <taxon>Bacillati</taxon>
        <taxon>Bacillota</taxon>
        <taxon>Clostridia</taxon>
        <taxon>Lachnospirales</taxon>
        <taxon>Cellulosilyticaceae</taxon>
        <taxon>Cellulosilyticum</taxon>
    </lineage>
</organism>
<accession>A0A9E2KDF1</accession>
<name>A0A9E2KDF1_9FIRM</name>
<evidence type="ECO:0000313" key="1">
    <source>
        <dbReference type="EMBL" id="MBU3805120.1"/>
    </source>
</evidence>
<proteinExistence type="predicted"/>
<reference evidence="1" key="1">
    <citation type="journal article" date="2021" name="PeerJ">
        <title>Extensive microbial diversity within the chicken gut microbiome revealed by metagenomics and culture.</title>
        <authorList>
            <person name="Gilroy R."/>
            <person name="Ravi A."/>
            <person name="Getino M."/>
            <person name="Pursley I."/>
            <person name="Horton D.L."/>
            <person name="Alikhan N.F."/>
            <person name="Baker D."/>
            <person name="Gharbi K."/>
            <person name="Hall N."/>
            <person name="Watson M."/>
            <person name="Adriaenssens E.M."/>
            <person name="Foster-Nyarko E."/>
            <person name="Jarju S."/>
            <person name="Secka A."/>
            <person name="Antonio M."/>
            <person name="Oren A."/>
            <person name="Chaudhuri R.R."/>
            <person name="La Ragione R."/>
            <person name="Hildebrand F."/>
            <person name="Pallen M.J."/>
        </authorList>
    </citation>
    <scope>NUCLEOTIDE SEQUENCE</scope>
    <source>
        <strain evidence="1">B5-657</strain>
    </source>
</reference>
<dbReference type="EMBL" id="JAHLFQ010000242">
    <property type="protein sequence ID" value="MBU3805120.1"/>
    <property type="molecule type" value="Genomic_DNA"/>
</dbReference>
<dbReference type="Proteomes" id="UP000824229">
    <property type="component" value="Unassembled WGS sequence"/>
</dbReference>
<protein>
    <submittedName>
        <fullName evidence="1">Uncharacterized protein</fullName>
    </submittedName>
</protein>
<reference evidence="1" key="2">
    <citation type="submission" date="2021-04" db="EMBL/GenBank/DDBJ databases">
        <authorList>
            <person name="Gilroy R."/>
        </authorList>
    </citation>
    <scope>NUCLEOTIDE SEQUENCE</scope>
    <source>
        <strain evidence="1">B5-657</strain>
    </source>
</reference>